<dbReference type="Pfam" id="PF07883">
    <property type="entry name" value="Cupin_2"/>
    <property type="match status" value="1"/>
</dbReference>
<dbReference type="InterPro" id="IPR052044">
    <property type="entry name" value="PKS_Associated_Protein"/>
</dbReference>
<name>A0A9W6MNQ2_9PROT</name>
<reference evidence="2" key="1">
    <citation type="journal article" date="2014" name="Int. J. Syst. Evol. Microbiol.">
        <title>Complete genome sequence of Corynebacterium casei LMG S-19264T (=DSM 44701T), isolated from a smear-ripened cheese.</title>
        <authorList>
            <consortium name="US DOE Joint Genome Institute (JGI-PGF)"/>
            <person name="Walter F."/>
            <person name="Albersmeier A."/>
            <person name="Kalinowski J."/>
            <person name="Ruckert C."/>
        </authorList>
    </citation>
    <scope>NUCLEOTIDE SEQUENCE</scope>
    <source>
        <strain evidence="2">VKM B-1513</strain>
    </source>
</reference>
<dbReference type="AlphaFoldDB" id="A0A9W6MNQ2"/>
<dbReference type="CDD" id="cd02226">
    <property type="entry name" value="cupin_YdbB-like"/>
    <property type="match status" value="1"/>
</dbReference>
<dbReference type="SUPFAM" id="SSF51182">
    <property type="entry name" value="RmlC-like cupins"/>
    <property type="match status" value="1"/>
</dbReference>
<dbReference type="GO" id="GO:0016853">
    <property type="term" value="F:isomerase activity"/>
    <property type="evidence" value="ECO:0007669"/>
    <property type="project" value="UniProtKB-KW"/>
</dbReference>
<dbReference type="InterPro" id="IPR014710">
    <property type="entry name" value="RmlC-like_jellyroll"/>
</dbReference>
<dbReference type="Proteomes" id="UP001143486">
    <property type="component" value="Unassembled WGS sequence"/>
</dbReference>
<dbReference type="PANTHER" id="PTHR36114">
    <property type="entry name" value="16.7 KDA PROTEIN IN WHIE LOCUS"/>
    <property type="match status" value="1"/>
</dbReference>
<comment type="caution">
    <text evidence="2">The sequence shown here is derived from an EMBL/GenBank/DDBJ whole genome shotgun (WGS) entry which is preliminary data.</text>
</comment>
<dbReference type="RefSeq" id="WP_271186551.1">
    <property type="nucleotide sequence ID" value="NZ_BSFE01000004.1"/>
</dbReference>
<evidence type="ECO:0000313" key="3">
    <source>
        <dbReference type="Proteomes" id="UP001143486"/>
    </source>
</evidence>
<keyword evidence="2" id="KW-0413">Isomerase</keyword>
<keyword evidence="3" id="KW-1185">Reference proteome</keyword>
<dbReference type="PANTHER" id="PTHR36114:SF1">
    <property type="entry name" value="16.7 KDA PROTEIN IN WHIE LOCUS"/>
    <property type="match status" value="1"/>
</dbReference>
<feature type="domain" description="Cupin type-2" evidence="1">
    <location>
        <begin position="33"/>
        <end position="99"/>
    </location>
</feature>
<gene>
    <name evidence="2" type="ORF">GCM10017621_16890</name>
</gene>
<protein>
    <submittedName>
        <fullName evidence="2">Mannose-6-phosphate isomerase</fullName>
    </submittedName>
</protein>
<dbReference type="InterPro" id="IPR011051">
    <property type="entry name" value="RmlC_Cupin_sf"/>
</dbReference>
<dbReference type="Gene3D" id="2.60.120.10">
    <property type="entry name" value="Jelly Rolls"/>
    <property type="match status" value="1"/>
</dbReference>
<proteinExistence type="predicted"/>
<reference evidence="2" key="2">
    <citation type="submission" date="2023-01" db="EMBL/GenBank/DDBJ databases">
        <authorList>
            <person name="Sun Q."/>
            <person name="Evtushenko L."/>
        </authorList>
    </citation>
    <scope>NUCLEOTIDE SEQUENCE</scope>
    <source>
        <strain evidence="2">VKM B-1513</strain>
    </source>
</reference>
<evidence type="ECO:0000259" key="1">
    <source>
        <dbReference type="Pfam" id="PF07883"/>
    </source>
</evidence>
<dbReference type="EMBL" id="BSFE01000004">
    <property type="protein sequence ID" value="GLK52181.1"/>
    <property type="molecule type" value="Genomic_DNA"/>
</dbReference>
<organism evidence="2 3">
    <name type="scientific">Maricaulis virginensis</name>
    <dbReference type="NCBI Taxonomy" id="144022"/>
    <lineage>
        <taxon>Bacteria</taxon>
        <taxon>Pseudomonadati</taxon>
        <taxon>Pseudomonadota</taxon>
        <taxon>Alphaproteobacteria</taxon>
        <taxon>Maricaulales</taxon>
        <taxon>Maricaulaceae</taxon>
        <taxon>Maricaulis</taxon>
    </lineage>
</organism>
<sequence>MSVEVISLAEKHSQFKDAWAPRRVAKLDNYEIKLAKAEGAFDWHAHLEEDEFFLVTRGILKIEIESADPVILGPGEMCVIPKGVRHRPVAQTEKVHMMLIERAGVVNTGDNPDSDLTQMITDL</sequence>
<evidence type="ECO:0000313" key="2">
    <source>
        <dbReference type="EMBL" id="GLK52181.1"/>
    </source>
</evidence>
<dbReference type="InterPro" id="IPR013096">
    <property type="entry name" value="Cupin_2"/>
</dbReference>
<accession>A0A9W6MNQ2</accession>